<evidence type="ECO:0000256" key="1">
    <source>
        <dbReference type="SAM" id="MobiDB-lite"/>
    </source>
</evidence>
<feature type="region of interest" description="Disordered" evidence="1">
    <location>
        <begin position="189"/>
        <end position="245"/>
    </location>
</feature>
<accession>A0AAN6UL13</accession>
<dbReference type="Proteomes" id="UP001304895">
    <property type="component" value="Unassembled WGS sequence"/>
</dbReference>
<dbReference type="AlphaFoldDB" id="A0AAN6UL13"/>
<proteinExistence type="predicted"/>
<feature type="chain" id="PRO_5042849441" evidence="2">
    <location>
        <begin position="33"/>
        <end position="245"/>
    </location>
</feature>
<keyword evidence="4" id="KW-1185">Reference proteome</keyword>
<feature type="signal peptide" evidence="2">
    <location>
        <begin position="1"/>
        <end position="32"/>
    </location>
</feature>
<feature type="compositionally biased region" description="Gly residues" evidence="1">
    <location>
        <begin position="195"/>
        <end position="219"/>
    </location>
</feature>
<evidence type="ECO:0000313" key="4">
    <source>
        <dbReference type="Proteomes" id="UP001304895"/>
    </source>
</evidence>
<reference evidence="3" key="1">
    <citation type="journal article" date="2023" name="Mol. Phylogenet. Evol.">
        <title>Genome-scale phylogeny and comparative genomics of the fungal order Sordariales.</title>
        <authorList>
            <person name="Hensen N."/>
            <person name="Bonometti L."/>
            <person name="Westerberg I."/>
            <person name="Brannstrom I.O."/>
            <person name="Guillou S."/>
            <person name="Cros-Aarteil S."/>
            <person name="Calhoun S."/>
            <person name="Haridas S."/>
            <person name="Kuo A."/>
            <person name="Mondo S."/>
            <person name="Pangilinan J."/>
            <person name="Riley R."/>
            <person name="LaButti K."/>
            <person name="Andreopoulos B."/>
            <person name="Lipzen A."/>
            <person name="Chen C."/>
            <person name="Yan M."/>
            <person name="Daum C."/>
            <person name="Ng V."/>
            <person name="Clum A."/>
            <person name="Steindorff A."/>
            <person name="Ohm R.A."/>
            <person name="Martin F."/>
            <person name="Silar P."/>
            <person name="Natvig D.O."/>
            <person name="Lalanne C."/>
            <person name="Gautier V."/>
            <person name="Ament-Velasquez S.L."/>
            <person name="Kruys A."/>
            <person name="Hutchinson M.I."/>
            <person name="Powell A.J."/>
            <person name="Barry K."/>
            <person name="Miller A.N."/>
            <person name="Grigoriev I.V."/>
            <person name="Debuchy R."/>
            <person name="Gladieux P."/>
            <person name="Hiltunen Thoren M."/>
            <person name="Johannesson H."/>
        </authorList>
    </citation>
    <scope>NUCLEOTIDE SEQUENCE</scope>
    <source>
        <strain evidence="3">CBS 123565</strain>
    </source>
</reference>
<protein>
    <submittedName>
        <fullName evidence="3">Uncharacterized protein</fullName>
    </submittedName>
</protein>
<keyword evidence="2" id="KW-0732">Signal</keyword>
<feature type="compositionally biased region" description="Low complexity" evidence="1">
    <location>
        <begin position="220"/>
        <end position="232"/>
    </location>
</feature>
<evidence type="ECO:0000256" key="2">
    <source>
        <dbReference type="SAM" id="SignalP"/>
    </source>
</evidence>
<dbReference type="EMBL" id="MU853407">
    <property type="protein sequence ID" value="KAK4134987.1"/>
    <property type="molecule type" value="Genomic_DNA"/>
</dbReference>
<evidence type="ECO:0000313" key="3">
    <source>
        <dbReference type="EMBL" id="KAK4134987.1"/>
    </source>
</evidence>
<organism evidence="3 4">
    <name type="scientific">Trichocladium antarcticum</name>
    <dbReference type="NCBI Taxonomy" id="1450529"/>
    <lineage>
        <taxon>Eukaryota</taxon>
        <taxon>Fungi</taxon>
        <taxon>Dikarya</taxon>
        <taxon>Ascomycota</taxon>
        <taxon>Pezizomycotina</taxon>
        <taxon>Sordariomycetes</taxon>
        <taxon>Sordariomycetidae</taxon>
        <taxon>Sordariales</taxon>
        <taxon>Chaetomiaceae</taxon>
        <taxon>Trichocladium</taxon>
    </lineage>
</organism>
<comment type="caution">
    <text evidence="3">The sequence shown here is derived from an EMBL/GenBank/DDBJ whole genome shotgun (WGS) entry which is preliminary data.</text>
</comment>
<reference evidence="3" key="2">
    <citation type="submission" date="2023-05" db="EMBL/GenBank/DDBJ databases">
        <authorList>
            <consortium name="Lawrence Berkeley National Laboratory"/>
            <person name="Steindorff A."/>
            <person name="Hensen N."/>
            <person name="Bonometti L."/>
            <person name="Westerberg I."/>
            <person name="Brannstrom I.O."/>
            <person name="Guillou S."/>
            <person name="Cros-Aarteil S."/>
            <person name="Calhoun S."/>
            <person name="Haridas S."/>
            <person name="Kuo A."/>
            <person name="Mondo S."/>
            <person name="Pangilinan J."/>
            <person name="Riley R."/>
            <person name="Labutti K."/>
            <person name="Andreopoulos B."/>
            <person name="Lipzen A."/>
            <person name="Chen C."/>
            <person name="Yanf M."/>
            <person name="Daum C."/>
            <person name="Ng V."/>
            <person name="Clum A."/>
            <person name="Ohm R."/>
            <person name="Martin F."/>
            <person name="Silar P."/>
            <person name="Natvig D."/>
            <person name="Lalanne C."/>
            <person name="Gautier V."/>
            <person name="Ament-Velasquez S.L."/>
            <person name="Kruys A."/>
            <person name="Hutchinson M.I."/>
            <person name="Powell A.J."/>
            <person name="Barry K."/>
            <person name="Miller A.N."/>
            <person name="Grigoriev I.V."/>
            <person name="Debuchy R."/>
            <person name="Gladieux P."/>
            <person name="Thoren M.H."/>
            <person name="Johannesson H."/>
        </authorList>
    </citation>
    <scope>NUCLEOTIDE SEQUENCE</scope>
    <source>
        <strain evidence="3">CBS 123565</strain>
    </source>
</reference>
<sequence length="245" mass="23975">MAAPNAQPRAPALLLRLVRTAAVLLLLPAAAAIPTAPCYFPGGDLAPGYFACIAYGAPVSSCCAPGWTCFSSALCIATTETAAFPNITLGAVQRGACTAPKWSNEFCGSVCLTDDNASGHLTACAPDRYCCAGDFAAGRCSCAEDGGSFVVRAGLAQTIVQVPDASFTGRATAVVSYVTGWAADAVETSEAGPAETGGGEGGAETAGGGGGAETGGGGPPTETAGTGSATAGIGWARGPRRAGQT</sequence>
<gene>
    <name evidence="3" type="ORF">BT67DRAFT_433785</name>
</gene>
<name>A0AAN6UL13_9PEZI</name>